<keyword evidence="5 6" id="KW-0472">Membrane</keyword>
<evidence type="ECO:0000259" key="7">
    <source>
        <dbReference type="Pfam" id="PF00892"/>
    </source>
</evidence>
<dbReference type="EMBL" id="AGNK02003115">
    <property type="status" value="NOT_ANNOTATED_CDS"/>
    <property type="molecule type" value="Genomic_DNA"/>
</dbReference>
<dbReference type="STRING" id="4555.K3XRW6"/>
<evidence type="ECO:0000313" key="8">
    <source>
        <dbReference type="EnsemblPlants" id="KQL05463"/>
    </source>
</evidence>
<dbReference type="EnsemblPlants" id="KQL05463">
    <property type="protein sequence ID" value="KQL05463"/>
    <property type="gene ID" value="SETIT_004662mg"/>
</dbReference>
<comment type="subcellular location">
    <subcellularLocation>
        <location evidence="1 6">Membrane</location>
        <topology evidence="1 6">Multi-pass membrane protein</topology>
    </subcellularLocation>
</comment>
<reference evidence="8" key="2">
    <citation type="submission" date="2018-08" db="UniProtKB">
        <authorList>
            <consortium name="EnsemblPlants"/>
        </authorList>
    </citation>
    <scope>IDENTIFICATION</scope>
    <source>
        <strain evidence="8">Yugu1</strain>
    </source>
</reference>
<keyword evidence="3 6" id="KW-0812">Transmembrane</keyword>
<accession>K3XRW6</accession>
<dbReference type="GO" id="GO:0022857">
    <property type="term" value="F:transmembrane transporter activity"/>
    <property type="evidence" value="ECO:0007669"/>
    <property type="project" value="InterPro"/>
</dbReference>
<dbReference type="InterPro" id="IPR030184">
    <property type="entry name" value="WAT1-related"/>
</dbReference>
<dbReference type="PANTHER" id="PTHR31218">
    <property type="entry name" value="WAT1-RELATED PROTEIN"/>
    <property type="match status" value="1"/>
</dbReference>
<feature type="transmembrane region" description="Helical" evidence="6">
    <location>
        <begin position="101"/>
        <end position="119"/>
    </location>
</feature>
<dbReference type="InterPro" id="IPR037185">
    <property type="entry name" value="EmrE-like"/>
</dbReference>
<dbReference type="AlphaFoldDB" id="K3XRW6"/>
<proteinExistence type="inferred from homology"/>
<dbReference type="InParanoid" id="K3XRW6"/>
<dbReference type="SUPFAM" id="SSF103481">
    <property type="entry name" value="Multidrug resistance efflux transporter EmrE"/>
    <property type="match status" value="1"/>
</dbReference>
<dbReference type="Gramene" id="KQL05463">
    <property type="protein sequence ID" value="KQL05463"/>
    <property type="gene ID" value="SETIT_004662mg"/>
</dbReference>
<evidence type="ECO:0000256" key="3">
    <source>
        <dbReference type="ARBA" id="ARBA00022692"/>
    </source>
</evidence>
<dbReference type="InterPro" id="IPR000620">
    <property type="entry name" value="EamA_dom"/>
</dbReference>
<dbReference type="OMA" id="GTICWAF"/>
<evidence type="ECO:0000256" key="5">
    <source>
        <dbReference type="ARBA" id="ARBA00023136"/>
    </source>
</evidence>
<evidence type="ECO:0000256" key="2">
    <source>
        <dbReference type="ARBA" id="ARBA00007635"/>
    </source>
</evidence>
<evidence type="ECO:0000256" key="1">
    <source>
        <dbReference type="ARBA" id="ARBA00004141"/>
    </source>
</evidence>
<sequence length="271" mass="29918">MATRAAFVVALILRSIYGGMNIVAKGAFDEGMSTSVFVLYRHAIAIPFLLPIAYMLERKTSPALTFKASLKLFVHALYGISGSINVYSIGLSYASATSSSAISNVLPVVAFFLAVLLRQGIESLNMKRFQGIVKVTGIVFCFAGVIVLAFYQGPEMKSFNHHRLLHQTSNSHATVIVHSVRTWLLGIFLMTLGTICWAFWTVLQGPILDAYPSKLLNTSLQIVFATIQSFFIALVVERDFSRWKLKLDISLIAVLYCVSSICVFLMCRPVS</sequence>
<dbReference type="Proteomes" id="UP000004995">
    <property type="component" value="Unassembled WGS sequence"/>
</dbReference>
<feature type="transmembrane region" description="Helical" evidence="6">
    <location>
        <begin position="68"/>
        <end position="89"/>
    </location>
</feature>
<dbReference type="GO" id="GO:0005886">
    <property type="term" value="C:plasma membrane"/>
    <property type="evidence" value="ECO:0000318"/>
    <property type="project" value="GO_Central"/>
</dbReference>
<comment type="similarity">
    <text evidence="2 6">Belongs to the drug/metabolite transporter (DMT) superfamily. Plant drug/metabolite exporter (P-DME) (TC 2.A.7.4) family.</text>
</comment>
<feature type="transmembrane region" description="Helical" evidence="6">
    <location>
        <begin position="34"/>
        <end position="56"/>
    </location>
</feature>
<feature type="transmembrane region" description="Helical" evidence="6">
    <location>
        <begin position="183"/>
        <end position="203"/>
    </location>
</feature>
<protein>
    <recommendedName>
        <fullName evidence="6">WAT1-related protein</fullName>
    </recommendedName>
</protein>
<dbReference type="eggNOG" id="ENOG502SIQU">
    <property type="taxonomic scope" value="Eukaryota"/>
</dbReference>
<feature type="transmembrane region" description="Helical" evidence="6">
    <location>
        <begin position="215"/>
        <end position="235"/>
    </location>
</feature>
<reference evidence="9" key="1">
    <citation type="journal article" date="2012" name="Nat. Biotechnol.">
        <title>Reference genome sequence of the model plant Setaria.</title>
        <authorList>
            <person name="Bennetzen J.L."/>
            <person name="Schmutz J."/>
            <person name="Wang H."/>
            <person name="Percifield R."/>
            <person name="Hawkins J."/>
            <person name="Pontaroli A.C."/>
            <person name="Estep M."/>
            <person name="Feng L."/>
            <person name="Vaughn J.N."/>
            <person name="Grimwood J."/>
            <person name="Jenkins J."/>
            <person name="Barry K."/>
            <person name="Lindquist E."/>
            <person name="Hellsten U."/>
            <person name="Deshpande S."/>
            <person name="Wang X."/>
            <person name="Wu X."/>
            <person name="Mitros T."/>
            <person name="Triplett J."/>
            <person name="Yang X."/>
            <person name="Ye C.Y."/>
            <person name="Mauro-Herrera M."/>
            <person name="Wang L."/>
            <person name="Li P."/>
            <person name="Sharma M."/>
            <person name="Sharma R."/>
            <person name="Ronald P.C."/>
            <person name="Panaud O."/>
            <person name="Kellogg E.A."/>
            <person name="Brutnell T.P."/>
            <person name="Doust A.N."/>
            <person name="Tuskan G.A."/>
            <person name="Rokhsar D."/>
            <person name="Devos K.M."/>
        </authorList>
    </citation>
    <scope>NUCLEOTIDE SEQUENCE [LARGE SCALE GENOMIC DNA]</scope>
    <source>
        <strain evidence="9">cv. Yugu1</strain>
    </source>
</reference>
<feature type="transmembrane region" description="Helical" evidence="6">
    <location>
        <begin position="131"/>
        <end position="151"/>
    </location>
</feature>
<organism evidence="8 9">
    <name type="scientific">Setaria italica</name>
    <name type="common">Foxtail millet</name>
    <name type="synonym">Panicum italicum</name>
    <dbReference type="NCBI Taxonomy" id="4555"/>
    <lineage>
        <taxon>Eukaryota</taxon>
        <taxon>Viridiplantae</taxon>
        <taxon>Streptophyta</taxon>
        <taxon>Embryophyta</taxon>
        <taxon>Tracheophyta</taxon>
        <taxon>Spermatophyta</taxon>
        <taxon>Magnoliopsida</taxon>
        <taxon>Liliopsida</taxon>
        <taxon>Poales</taxon>
        <taxon>Poaceae</taxon>
        <taxon>PACMAD clade</taxon>
        <taxon>Panicoideae</taxon>
        <taxon>Panicodae</taxon>
        <taxon>Paniceae</taxon>
        <taxon>Cenchrinae</taxon>
        <taxon>Setaria</taxon>
    </lineage>
</organism>
<evidence type="ECO:0000313" key="9">
    <source>
        <dbReference type="Proteomes" id="UP000004995"/>
    </source>
</evidence>
<evidence type="ECO:0000256" key="6">
    <source>
        <dbReference type="RuleBase" id="RU363077"/>
    </source>
</evidence>
<feature type="transmembrane region" description="Helical" evidence="6">
    <location>
        <begin position="247"/>
        <end position="267"/>
    </location>
</feature>
<keyword evidence="9" id="KW-1185">Reference proteome</keyword>
<feature type="domain" description="EamA" evidence="7">
    <location>
        <begin position="8"/>
        <end position="148"/>
    </location>
</feature>
<keyword evidence="4 6" id="KW-1133">Transmembrane helix</keyword>
<dbReference type="HOGENOM" id="CLU_025359_4_1_1"/>
<name>K3XRW6_SETIT</name>
<dbReference type="Pfam" id="PF00892">
    <property type="entry name" value="EamA"/>
    <property type="match status" value="1"/>
</dbReference>
<evidence type="ECO:0000256" key="4">
    <source>
        <dbReference type="ARBA" id="ARBA00022989"/>
    </source>
</evidence>